<name>A0A5J9UZE8_9POAL</name>
<evidence type="ECO:0000256" key="11">
    <source>
        <dbReference type="SAM" id="SignalP"/>
    </source>
</evidence>
<dbReference type="Pfam" id="PF18266">
    <property type="entry name" value="Ncstrn_small"/>
    <property type="match status" value="1"/>
</dbReference>
<feature type="transmembrane region" description="Helical" evidence="10">
    <location>
        <begin position="617"/>
        <end position="641"/>
    </location>
</feature>
<dbReference type="EMBL" id="RWGY01000011">
    <property type="protein sequence ID" value="TVU28440.1"/>
    <property type="molecule type" value="Genomic_DNA"/>
</dbReference>
<keyword evidence="6" id="KW-0914">Notch signaling pathway</keyword>
<dbReference type="GO" id="GO:0005886">
    <property type="term" value="C:plasma membrane"/>
    <property type="evidence" value="ECO:0007669"/>
    <property type="project" value="UniProtKB-ARBA"/>
</dbReference>
<evidence type="ECO:0000256" key="6">
    <source>
        <dbReference type="ARBA" id="ARBA00022976"/>
    </source>
</evidence>
<dbReference type="InterPro" id="IPR041084">
    <property type="entry name" value="Ncstrn_small"/>
</dbReference>
<keyword evidence="8 10" id="KW-0472">Membrane</keyword>
<reference evidence="13 14" key="1">
    <citation type="journal article" date="2019" name="Sci. Rep.">
        <title>A high-quality genome of Eragrostis curvula grass provides insights into Poaceae evolution and supports new strategies to enhance forage quality.</title>
        <authorList>
            <person name="Carballo J."/>
            <person name="Santos B.A.C.M."/>
            <person name="Zappacosta D."/>
            <person name="Garbus I."/>
            <person name="Selva J.P."/>
            <person name="Gallo C.A."/>
            <person name="Diaz A."/>
            <person name="Albertini E."/>
            <person name="Caccamo M."/>
            <person name="Echenique V."/>
        </authorList>
    </citation>
    <scope>NUCLEOTIDE SEQUENCE [LARGE SCALE GENOMIC DNA]</scope>
    <source>
        <strain evidence="14">cv. Victoria</strain>
        <tissue evidence="13">Leaf</tissue>
    </source>
</reference>
<feature type="signal peptide" evidence="11">
    <location>
        <begin position="1"/>
        <end position="27"/>
    </location>
</feature>
<evidence type="ECO:0000256" key="2">
    <source>
        <dbReference type="ARBA" id="ARBA00007717"/>
    </source>
</evidence>
<dbReference type="Pfam" id="PF05450">
    <property type="entry name" value="Nicastrin"/>
    <property type="match status" value="1"/>
</dbReference>
<evidence type="ECO:0000256" key="7">
    <source>
        <dbReference type="ARBA" id="ARBA00022989"/>
    </source>
</evidence>
<organism evidence="13 14">
    <name type="scientific">Eragrostis curvula</name>
    <name type="common">weeping love grass</name>
    <dbReference type="NCBI Taxonomy" id="38414"/>
    <lineage>
        <taxon>Eukaryota</taxon>
        <taxon>Viridiplantae</taxon>
        <taxon>Streptophyta</taxon>
        <taxon>Embryophyta</taxon>
        <taxon>Tracheophyta</taxon>
        <taxon>Spermatophyta</taxon>
        <taxon>Magnoliopsida</taxon>
        <taxon>Liliopsida</taxon>
        <taxon>Poales</taxon>
        <taxon>Poaceae</taxon>
        <taxon>PACMAD clade</taxon>
        <taxon>Chloridoideae</taxon>
        <taxon>Eragrostideae</taxon>
        <taxon>Eragrostidinae</taxon>
        <taxon>Eragrostis</taxon>
    </lineage>
</organism>
<keyword evidence="9" id="KW-0325">Glycoprotein</keyword>
<dbReference type="PANTHER" id="PTHR21092:SF0">
    <property type="entry name" value="NICASTRIN"/>
    <property type="match status" value="1"/>
</dbReference>
<keyword evidence="5 11" id="KW-0732">Signal</keyword>
<keyword evidence="14" id="KW-1185">Reference proteome</keyword>
<evidence type="ECO:0000313" key="14">
    <source>
        <dbReference type="Proteomes" id="UP000324897"/>
    </source>
</evidence>
<proteinExistence type="inferred from homology"/>
<comment type="similarity">
    <text evidence="2">Belongs to the nicastrin family.</text>
</comment>
<dbReference type="GO" id="GO:0016485">
    <property type="term" value="P:protein processing"/>
    <property type="evidence" value="ECO:0007669"/>
    <property type="project" value="InterPro"/>
</dbReference>
<dbReference type="Proteomes" id="UP000324897">
    <property type="component" value="Chromosome 1"/>
</dbReference>
<evidence type="ECO:0000313" key="13">
    <source>
        <dbReference type="EMBL" id="TVU28440.1"/>
    </source>
</evidence>
<comment type="subcellular location">
    <subcellularLocation>
        <location evidence="1">Membrane</location>
        <topology evidence="1">Single-pass type I membrane protein</topology>
    </subcellularLocation>
</comment>
<evidence type="ECO:0000256" key="4">
    <source>
        <dbReference type="ARBA" id="ARBA00022692"/>
    </source>
</evidence>
<dbReference type="PANTHER" id="PTHR21092">
    <property type="entry name" value="NICASTRIN"/>
    <property type="match status" value="1"/>
</dbReference>
<dbReference type="SUPFAM" id="SSF53187">
    <property type="entry name" value="Zn-dependent exopeptidases"/>
    <property type="match status" value="1"/>
</dbReference>
<gene>
    <name evidence="13" type="ORF">EJB05_19957</name>
</gene>
<evidence type="ECO:0000256" key="3">
    <source>
        <dbReference type="ARBA" id="ARBA00015303"/>
    </source>
</evidence>
<evidence type="ECO:0000256" key="1">
    <source>
        <dbReference type="ARBA" id="ARBA00004479"/>
    </source>
</evidence>
<evidence type="ECO:0000259" key="12">
    <source>
        <dbReference type="Pfam" id="PF18266"/>
    </source>
</evidence>
<dbReference type="GO" id="GO:0007219">
    <property type="term" value="P:Notch signaling pathway"/>
    <property type="evidence" value="ECO:0007669"/>
    <property type="project" value="UniProtKB-KW"/>
</dbReference>
<feature type="domain" description="Nicastrin small lobe" evidence="12">
    <location>
        <begin position="50"/>
        <end position="207"/>
    </location>
</feature>
<accession>A0A5J9UZE8</accession>
<sequence>MAAGSGAPLLAAVVCVALAFFAPRAAGDAATLESVPDLVKAMYTNIESFPCVRLLNLSGEIGCSNPGSEKIIAPIVRFRNSSGHLVQPSTILLSFDQMSNFFLRVSYDPELHDKVAGVLVESNGVKDSLPEFSPDRKFPQEAFAPYSNVSHNWNPAGSGIMWNRYDFPVFLLSDESTLILQKVAEKNEKANNGYQPNVAEFDLVMQGSVWASLPPIKNASAEHQKRIILTIASQDAASFFRDRSLGADSPVSGLIALLTAVDALSHLDLGNLKKQLVFAAFNGEAWGYLGSRKFLQELDEGADSVNGISSSMIDQVLEIGSVGKAIIEEYPSFFAHAAGNSSASKKIVDALQSASDSLSSDNVKVKQAASSNPGVPPSSLMSFVRKNSSTSGVVLEDFDSQFSNKFYHSYLDSPANINSSSIAAAAALVARSLYILASAESPVNLMTLNSIRVNVSLVQEIVGCLLTCDPGLSCGLVKRFISPSKSCPSHYVGVYLDDPSGTQFPSYADDTSRFVWNFLADRTSASVGNGSSCTGKCNEEGEVCVGAEVEGGGKCVVSTTRYIPAYSTRLKFEDSVWHVLSVNSSDPMGAADPVWTESFWNTIGLRVYAVQSTSYDWLVLLAGVSITAASYLAVIIGRTYISKVIKRD</sequence>
<dbReference type="Gramene" id="TVU28440">
    <property type="protein sequence ID" value="TVU28440"/>
    <property type="gene ID" value="EJB05_19957"/>
</dbReference>
<evidence type="ECO:0000256" key="10">
    <source>
        <dbReference type="SAM" id="Phobius"/>
    </source>
</evidence>
<dbReference type="InterPro" id="IPR008710">
    <property type="entry name" value="Nicastrin"/>
</dbReference>
<evidence type="ECO:0000256" key="9">
    <source>
        <dbReference type="ARBA" id="ARBA00023180"/>
    </source>
</evidence>
<dbReference type="AlphaFoldDB" id="A0A5J9UZE8"/>
<dbReference type="Gene3D" id="3.40.630.10">
    <property type="entry name" value="Zn peptidases"/>
    <property type="match status" value="1"/>
</dbReference>
<evidence type="ECO:0000256" key="5">
    <source>
        <dbReference type="ARBA" id="ARBA00022729"/>
    </source>
</evidence>
<keyword evidence="4 10" id="KW-0812">Transmembrane</keyword>
<evidence type="ECO:0000256" key="8">
    <source>
        <dbReference type="ARBA" id="ARBA00023136"/>
    </source>
</evidence>
<protein>
    <recommendedName>
        <fullName evidence="3">Nicastrin</fullName>
    </recommendedName>
</protein>
<keyword evidence="7 10" id="KW-1133">Transmembrane helix</keyword>
<feature type="chain" id="PRO_5023930082" description="Nicastrin" evidence="11">
    <location>
        <begin position="28"/>
        <end position="648"/>
    </location>
</feature>
<comment type="caution">
    <text evidence="13">The sequence shown here is derived from an EMBL/GenBank/DDBJ whole genome shotgun (WGS) entry which is preliminary data.</text>
</comment>
<dbReference type="OrthoDB" id="10265862at2759"/>